<reference evidence="10" key="1">
    <citation type="submission" date="2017-01" db="EMBL/GenBank/DDBJ databases">
        <authorList>
            <person name="Varghese N."/>
            <person name="Submissions S."/>
        </authorList>
    </citation>
    <scope>NUCLEOTIDE SEQUENCE [LARGE SCALE GENOMIC DNA]</scope>
    <source>
        <strain evidence="10">DSM 21054</strain>
    </source>
</reference>
<gene>
    <name evidence="9" type="ORF">SAMN05421788_106259</name>
</gene>
<dbReference type="GO" id="GO:0015288">
    <property type="term" value="F:porin activity"/>
    <property type="evidence" value="ECO:0007669"/>
    <property type="project" value="TreeGrafter"/>
</dbReference>
<dbReference type="Gene3D" id="1.20.1600.10">
    <property type="entry name" value="Outer membrane efflux proteins (OEP)"/>
    <property type="match status" value="1"/>
</dbReference>
<evidence type="ECO:0000256" key="4">
    <source>
        <dbReference type="ARBA" id="ARBA00022452"/>
    </source>
</evidence>
<feature type="chain" id="PRO_5012162001" evidence="8">
    <location>
        <begin position="29"/>
        <end position="447"/>
    </location>
</feature>
<evidence type="ECO:0000256" key="5">
    <source>
        <dbReference type="ARBA" id="ARBA00022692"/>
    </source>
</evidence>
<dbReference type="AlphaFoldDB" id="A0A1N7QQM6"/>
<dbReference type="GO" id="GO:0015562">
    <property type="term" value="F:efflux transmembrane transporter activity"/>
    <property type="evidence" value="ECO:0007669"/>
    <property type="project" value="InterPro"/>
</dbReference>
<dbReference type="GO" id="GO:0009279">
    <property type="term" value="C:cell outer membrane"/>
    <property type="evidence" value="ECO:0007669"/>
    <property type="project" value="UniProtKB-SubCell"/>
</dbReference>
<dbReference type="PANTHER" id="PTHR30026">
    <property type="entry name" value="OUTER MEMBRANE PROTEIN TOLC"/>
    <property type="match status" value="1"/>
</dbReference>
<keyword evidence="10" id="KW-1185">Reference proteome</keyword>
<dbReference type="Pfam" id="PF02321">
    <property type="entry name" value="OEP"/>
    <property type="match status" value="2"/>
</dbReference>
<dbReference type="EMBL" id="FTOR01000006">
    <property type="protein sequence ID" value="SIT25205.1"/>
    <property type="molecule type" value="Genomic_DNA"/>
</dbReference>
<dbReference type="InterPro" id="IPR051906">
    <property type="entry name" value="TolC-like"/>
</dbReference>
<feature type="signal peptide" evidence="8">
    <location>
        <begin position="1"/>
        <end position="28"/>
    </location>
</feature>
<keyword evidence="3" id="KW-0813">Transport</keyword>
<dbReference type="STRING" id="477680.SAMN05421788_106259"/>
<sequence length="447" mass="49128">MHFMSKKLIAGFIPVVMLLPLLSGAQQAQPLPLQEALLLARRHSSQLKADSMQYSIAGTKVSQVSANALPQVSLNATYQRLSNNITPFSIALPTGTFVLNPQILNQSYNAVQLTQLLYGGGRVNNSRAAAKKEAAAAGADYAGSLLQLDQQVTDLWFNLYNARASEKIVLKNIEALSKKRDDLDAYREQGIVLANDVLKIELSVTSLRSSLADITSMAGTLNYNLCLATGLDPATIIDIPDNYLEEVSATEPLQTYVGAALAQRPELKGFQLRSEAAAYRVKAAKSDYLPVLNLIGSFNYDHPNQRIIPNVAHYDYSAFAGLNLSWKISALYANRSHVSESKLSALKLSGNWQQAKENIQGEVNSRYLEYRKTLDKMTLIKTELTQATENYRVEQNRLDAQTTTPTDFLDANARLLQAQLNLATAKANVQLAYHKLLQSTGTSTTTK</sequence>
<keyword evidence="6" id="KW-0472">Membrane</keyword>
<evidence type="ECO:0000256" key="8">
    <source>
        <dbReference type="SAM" id="SignalP"/>
    </source>
</evidence>
<keyword evidence="8" id="KW-0732">Signal</keyword>
<protein>
    <submittedName>
        <fullName evidence="9">Outer membrane protein TolC</fullName>
    </submittedName>
</protein>
<keyword evidence="7" id="KW-0998">Cell outer membrane</keyword>
<dbReference type="GO" id="GO:1990281">
    <property type="term" value="C:efflux pump complex"/>
    <property type="evidence" value="ECO:0007669"/>
    <property type="project" value="TreeGrafter"/>
</dbReference>
<dbReference type="InterPro" id="IPR003423">
    <property type="entry name" value="OMP_efflux"/>
</dbReference>
<keyword evidence="5" id="KW-0812">Transmembrane</keyword>
<evidence type="ECO:0000256" key="2">
    <source>
        <dbReference type="ARBA" id="ARBA00007613"/>
    </source>
</evidence>
<accession>A0A1N7QQM6</accession>
<comment type="subcellular location">
    <subcellularLocation>
        <location evidence="1">Cell outer membrane</location>
    </subcellularLocation>
</comment>
<evidence type="ECO:0000313" key="9">
    <source>
        <dbReference type="EMBL" id="SIT25205.1"/>
    </source>
</evidence>
<proteinExistence type="inferred from homology"/>
<evidence type="ECO:0000313" key="10">
    <source>
        <dbReference type="Proteomes" id="UP000186917"/>
    </source>
</evidence>
<evidence type="ECO:0000256" key="7">
    <source>
        <dbReference type="ARBA" id="ARBA00023237"/>
    </source>
</evidence>
<comment type="similarity">
    <text evidence="2">Belongs to the outer membrane factor (OMF) (TC 1.B.17) family.</text>
</comment>
<dbReference type="SUPFAM" id="SSF56954">
    <property type="entry name" value="Outer membrane efflux proteins (OEP)"/>
    <property type="match status" value="1"/>
</dbReference>
<evidence type="ECO:0000256" key="3">
    <source>
        <dbReference type="ARBA" id="ARBA00022448"/>
    </source>
</evidence>
<organism evidence="9 10">
    <name type="scientific">Filimonas lacunae</name>
    <dbReference type="NCBI Taxonomy" id="477680"/>
    <lineage>
        <taxon>Bacteria</taxon>
        <taxon>Pseudomonadati</taxon>
        <taxon>Bacteroidota</taxon>
        <taxon>Chitinophagia</taxon>
        <taxon>Chitinophagales</taxon>
        <taxon>Chitinophagaceae</taxon>
        <taxon>Filimonas</taxon>
    </lineage>
</organism>
<keyword evidence="4" id="KW-1134">Transmembrane beta strand</keyword>
<evidence type="ECO:0000256" key="6">
    <source>
        <dbReference type="ARBA" id="ARBA00023136"/>
    </source>
</evidence>
<dbReference type="PANTHER" id="PTHR30026:SF20">
    <property type="entry name" value="OUTER MEMBRANE PROTEIN TOLC"/>
    <property type="match status" value="1"/>
</dbReference>
<name>A0A1N7QQM6_9BACT</name>
<evidence type="ECO:0000256" key="1">
    <source>
        <dbReference type="ARBA" id="ARBA00004442"/>
    </source>
</evidence>
<dbReference type="Proteomes" id="UP000186917">
    <property type="component" value="Unassembled WGS sequence"/>
</dbReference>